<dbReference type="InterPro" id="IPR029058">
    <property type="entry name" value="AB_hydrolase_fold"/>
</dbReference>
<comment type="function">
    <text evidence="3">Catalyzes a proton abstraction reaction that results in 2,5-elimination of pyruvate from 2-succinyl-5-enolpyruvyl-6-hydroxy-3-cyclohexene-1-carboxylate (SEPHCHC) and the formation of 2-succinyl-6-hydroxy-2,4-cyclohexadiene-1-carboxylate (SHCHC).</text>
</comment>
<dbReference type="SUPFAM" id="SSF53474">
    <property type="entry name" value="alpha/beta-Hydrolases"/>
    <property type="match status" value="1"/>
</dbReference>
<proteinExistence type="inferred from homology"/>
<dbReference type="NCBIfam" id="TIGR03695">
    <property type="entry name" value="menH_SHCHC"/>
    <property type="match status" value="1"/>
</dbReference>
<dbReference type="NCBIfam" id="NF008340">
    <property type="entry name" value="PRK11126.1"/>
    <property type="match status" value="1"/>
</dbReference>
<name>A0ABX4FKL6_9PAST</name>
<evidence type="ECO:0000256" key="1">
    <source>
        <dbReference type="ARBA" id="ARBA00022428"/>
    </source>
</evidence>
<dbReference type="InterPro" id="IPR000073">
    <property type="entry name" value="AB_hydrolase_1"/>
</dbReference>
<dbReference type="Pfam" id="PF00561">
    <property type="entry name" value="Abhydrolase_1"/>
    <property type="match status" value="1"/>
</dbReference>
<evidence type="ECO:0000313" key="5">
    <source>
        <dbReference type="EMBL" id="OZN24362.1"/>
    </source>
</evidence>
<feature type="domain" description="AB hydrolase-1" evidence="4">
    <location>
        <begin position="4"/>
        <end position="231"/>
    </location>
</feature>
<comment type="caution">
    <text evidence="5">The sequence shown here is derived from an EMBL/GenBank/DDBJ whole genome shotgun (WGS) entry which is preliminary data.</text>
</comment>
<comment type="pathway">
    <text evidence="3">Quinol/quinone metabolism; menaquinone biosynthesis.</text>
</comment>
<gene>
    <name evidence="3" type="primary">menH</name>
    <name evidence="5" type="ORF">CFY87_09690</name>
</gene>
<reference evidence="5 6" key="1">
    <citation type="submission" date="2017-07" db="EMBL/GenBank/DDBJ databases">
        <title>Virulence factors identified in Actinobacillus seminis.</title>
        <authorList>
            <person name="Negrete-Abascal E."/>
            <person name="Vaca-Pacheco S."/>
            <person name="Montes-Garcia F."/>
            <person name="Leyto-Gil A.M."/>
            <person name="Fragoso-Garcia E."/>
            <person name="Carvente-Garcia R."/>
            <person name="Perez-Agueros S."/>
            <person name="Castelan-Sanchez H.G."/>
            <person name="Garcia-Molina A."/>
            <person name="Villamar T.E."/>
            <person name="Vazquez-Cruz C."/>
        </authorList>
    </citation>
    <scope>NUCLEOTIDE SEQUENCE [LARGE SCALE GENOMIC DNA]</scope>
    <source>
        <strain evidence="5 6">ATCC 15768</strain>
    </source>
</reference>
<organism evidence="5 6">
    <name type="scientific">Actinobacillus seminis</name>
    <dbReference type="NCBI Taxonomy" id="722"/>
    <lineage>
        <taxon>Bacteria</taxon>
        <taxon>Pseudomonadati</taxon>
        <taxon>Pseudomonadota</taxon>
        <taxon>Gammaproteobacteria</taxon>
        <taxon>Pasteurellales</taxon>
        <taxon>Pasteurellaceae</taxon>
        <taxon>Actinobacillus</taxon>
    </lineage>
</organism>
<keyword evidence="6" id="KW-1185">Reference proteome</keyword>
<comment type="pathway">
    <text evidence="3">Quinol/quinone metabolism; 1,4-dihydroxy-2-naphthoate biosynthesis; 1,4-dihydroxy-2-naphthoate from chorismate: step 3/7.</text>
</comment>
<evidence type="ECO:0000256" key="2">
    <source>
        <dbReference type="ARBA" id="ARBA00023239"/>
    </source>
</evidence>
<evidence type="ECO:0000256" key="3">
    <source>
        <dbReference type="HAMAP-Rule" id="MF_01660"/>
    </source>
</evidence>
<comment type="similarity">
    <text evidence="3">Belongs to the AB hydrolase superfamily. MenH family.</text>
</comment>
<evidence type="ECO:0000259" key="4">
    <source>
        <dbReference type="Pfam" id="PF00561"/>
    </source>
</evidence>
<dbReference type="Proteomes" id="UP000215738">
    <property type="component" value="Unassembled WGS sequence"/>
</dbReference>
<dbReference type="PANTHER" id="PTHR42916:SF1">
    <property type="entry name" value="PROTEIN PHYLLO, CHLOROPLASTIC"/>
    <property type="match status" value="1"/>
</dbReference>
<dbReference type="HAMAP" id="MF_01660">
    <property type="entry name" value="MenH"/>
    <property type="match status" value="1"/>
</dbReference>
<protein>
    <recommendedName>
        <fullName evidence="3">Putative 2-succinyl-6-hydroxy-2,4-cyclohexadiene-1-carboxylate synthase</fullName>
        <shortName evidence="3">SHCHC synthase</shortName>
        <ecNumber evidence="3">4.2.99.20</ecNumber>
    </recommendedName>
</protein>
<dbReference type="InterPro" id="IPR022485">
    <property type="entry name" value="SHCHC_synthase_MenH"/>
</dbReference>
<sequence length="247" mass="28442">MMHTLIFLHGLLGSNQDWQKVIEKLPHFHCISLDLPLHAQSQQYHVENFEQTCRYLATQIQQHIGNSPYFLVGYSLGGRLALYYSFQFQQAKGNLQGIILEGANLGLSREADRLTRWQNDELWAQRFAQEPIQEVLNDWYQQPVFAHLTDSERMALIEKRAANQGTAIAQMLRATSLAKQPDFRSKVRITRLPIYYLCGEKDQKFRTIAEQDRLNLRLIPQAGHNAHLENPLAFAKAIQAIFNITPA</sequence>
<comment type="subunit">
    <text evidence="3">Monomer.</text>
</comment>
<accession>A0ABX4FKL6</accession>
<keyword evidence="2 3" id="KW-0456">Lyase</keyword>
<dbReference type="EC" id="4.2.99.20" evidence="3"/>
<comment type="catalytic activity">
    <reaction evidence="3">
        <text>5-enolpyruvoyl-6-hydroxy-2-succinyl-cyclohex-3-ene-1-carboxylate = (1R,6R)-6-hydroxy-2-succinyl-cyclohexa-2,4-diene-1-carboxylate + pyruvate</text>
        <dbReference type="Rhea" id="RHEA:25597"/>
        <dbReference type="ChEBI" id="CHEBI:15361"/>
        <dbReference type="ChEBI" id="CHEBI:58689"/>
        <dbReference type="ChEBI" id="CHEBI:58818"/>
        <dbReference type="EC" id="4.2.99.20"/>
    </reaction>
</comment>
<keyword evidence="1 3" id="KW-0474">Menaquinone biosynthesis</keyword>
<evidence type="ECO:0000313" key="6">
    <source>
        <dbReference type="Proteomes" id="UP000215738"/>
    </source>
</evidence>
<dbReference type="EMBL" id="NLFK01000010">
    <property type="protein sequence ID" value="OZN24362.1"/>
    <property type="molecule type" value="Genomic_DNA"/>
</dbReference>
<dbReference type="PANTHER" id="PTHR42916">
    <property type="entry name" value="2-SUCCINYL-5-ENOLPYRUVYL-6-HYDROXY-3-CYCLOHEXENE-1-CARBOXYLATE SYNTHASE"/>
    <property type="match status" value="1"/>
</dbReference>
<dbReference type="Gene3D" id="3.40.50.1820">
    <property type="entry name" value="alpha/beta hydrolase"/>
    <property type="match status" value="1"/>
</dbReference>